<evidence type="ECO:0000313" key="10">
    <source>
        <dbReference type="EMBL" id="TCP45067.1"/>
    </source>
</evidence>
<comment type="similarity">
    <text evidence="7">Belongs to the Orn/Lys/Arg decarboxylase class-II family.</text>
</comment>
<comment type="cofactor">
    <cofactor evidence="1 6">
        <name>pyridoxal 5'-phosphate</name>
        <dbReference type="ChEBI" id="CHEBI:597326"/>
    </cofactor>
</comment>
<evidence type="ECO:0000256" key="5">
    <source>
        <dbReference type="ARBA" id="ARBA00023239"/>
    </source>
</evidence>
<keyword evidence="3 6" id="KW-0663">Pyridoxal phosphate</keyword>
<dbReference type="OrthoDB" id="9802241at2"/>
<dbReference type="GO" id="GO:0008836">
    <property type="term" value="F:diaminopimelate decarboxylase activity"/>
    <property type="evidence" value="ECO:0007669"/>
    <property type="project" value="InterPro"/>
</dbReference>
<reference evidence="10 11" key="1">
    <citation type="submission" date="2019-03" db="EMBL/GenBank/DDBJ databases">
        <title>Genomic Encyclopedia of Type Strains, Phase IV (KMG-IV): sequencing the most valuable type-strain genomes for metagenomic binning, comparative biology and taxonomic classification.</title>
        <authorList>
            <person name="Goeker M."/>
        </authorList>
    </citation>
    <scope>NUCLEOTIDE SEQUENCE [LARGE SCALE GENOMIC DNA]</scope>
    <source>
        <strain evidence="10 11">DSM 45765</strain>
    </source>
</reference>
<dbReference type="RefSeq" id="WP_132880194.1">
    <property type="nucleotide sequence ID" value="NZ_SLXQ01000017.1"/>
</dbReference>
<evidence type="ECO:0000256" key="6">
    <source>
        <dbReference type="PIRSR" id="PIRSR600183-50"/>
    </source>
</evidence>
<dbReference type="Pfam" id="PF02784">
    <property type="entry name" value="Orn_Arg_deC_N"/>
    <property type="match status" value="1"/>
</dbReference>
<dbReference type="InterPro" id="IPR022644">
    <property type="entry name" value="De-COase2_N"/>
</dbReference>
<feature type="active site" description="Proton donor" evidence="6">
    <location>
        <position position="356"/>
    </location>
</feature>
<evidence type="ECO:0000256" key="1">
    <source>
        <dbReference type="ARBA" id="ARBA00001933"/>
    </source>
</evidence>
<keyword evidence="11" id="KW-1185">Reference proteome</keyword>
<dbReference type="AlphaFoldDB" id="A0A4R2Q8C7"/>
<dbReference type="PANTHER" id="PTHR43727:SF3">
    <property type="entry name" value="GROUP IV DECARBOXYLASE"/>
    <property type="match status" value="1"/>
</dbReference>
<name>A0A4R2Q8C7_9PSEU</name>
<dbReference type="Gene3D" id="2.40.37.10">
    <property type="entry name" value="Lyase, Ornithine Decarboxylase, Chain A, domain 1"/>
    <property type="match status" value="1"/>
</dbReference>
<dbReference type="PROSITE" id="PS00878">
    <property type="entry name" value="ODR_DC_2_1"/>
    <property type="match status" value="1"/>
</dbReference>
<evidence type="ECO:0000256" key="2">
    <source>
        <dbReference type="ARBA" id="ARBA00022793"/>
    </source>
</evidence>
<evidence type="ECO:0000256" key="7">
    <source>
        <dbReference type="RuleBase" id="RU003737"/>
    </source>
</evidence>
<dbReference type="Gene3D" id="3.20.20.10">
    <property type="entry name" value="Alanine racemase"/>
    <property type="match status" value="1"/>
</dbReference>
<dbReference type="InterPro" id="IPR002986">
    <property type="entry name" value="DAP_deCOOHase_LysA"/>
</dbReference>
<feature type="domain" description="Orn/DAP/Arg decarboxylase 2 C-terminal" evidence="8">
    <location>
        <begin position="290"/>
        <end position="383"/>
    </location>
</feature>
<evidence type="ECO:0000256" key="4">
    <source>
        <dbReference type="ARBA" id="ARBA00023154"/>
    </source>
</evidence>
<dbReference type="Pfam" id="PF00278">
    <property type="entry name" value="Orn_DAP_Arg_deC"/>
    <property type="match status" value="1"/>
</dbReference>
<dbReference type="InterPro" id="IPR022643">
    <property type="entry name" value="De-COase2_C"/>
</dbReference>
<dbReference type="InterPro" id="IPR000183">
    <property type="entry name" value="Orn/DAP/Arg_de-COase"/>
</dbReference>
<dbReference type="InterPro" id="IPR022653">
    <property type="entry name" value="De-COase2_pyr-phos_BS"/>
</dbReference>
<dbReference type="Proteomes" id="UP000294911">
    <property type="component" value="Unassembled WGS sequence"/>
</dbReference>
<keyword evidence="4" id="KW-0028">Amino-acid biosynthesis</keyword>
<dbReference type="InterPro" id="IPR009006">
    <property type="entry name" value="Ala_racemase/Decarboxylase_C"/>
</dbReference>
<evidence type="ECO:0000259" key="9">
    <source>
        <dbReference type="Pfam" id="PF02784"/>
    </source>
</evidence>
<dbReference type="PRINTS" id="PR01179">
    <property type="entry name" value="ODADCRBXLASE"/>
</dbReference>
<dbReference type="InterPro" id="IPR022657">
    <property type="entry name" value="De-COase2_CS"/>
</dbReference>
<dbReference type="SUPFAM" id="SSF50621">
    <property type="entry name" value="Alanine racemase C-terminal domain-like"/>
    <property type="match status" value="1"/>
</dbReference>
<dbReference type="FunFam" id="3.20.20.10:FF:000008">
    <property type="entry name" value="Ornithine decarboxylase"/>
    <property type="match status" value="1"/>
</dbReference>
<evidence type="ECO:0000256" key="3">
    <source>
        <dbReference type="ARBA" id="ARBA00022898"/>
    </source>
</evidence>
<keyword evidence="2" id="KW-0210">Decarboxylase</keyword>
<gene>
    <name evidence="10" type="ORF">EV191_11733</name>
</gene>
<dbReference type="PROSITE" id="PS00879">
    <property type="entry name" value="ODR_DC_2_2"/>
    <property type="match status" value="1"/>
</dbReference>
<dbReference type="SUPFAM" id="SSF51419">
    <property type="entry name" value="PLP-binding barrel"/>
    <property type="match status" value="1"/>
</dbReference>
<proteinExistence type="inferred from homology"/>
<feature type="modified residue" description="N6-(pyridoxal phosphate)lysine" evidence="6">
    <location>
        <position position="63"/>
    </location>
</feature>
<feature type="domain" description="Orn/DAP/Arg decarboxylase 2 N-terminal" evidence="9">
    <location>
        <begin position="40"/>
        <end position="287"/>
    </location>
</feature>
<dbReference type="PRINTS" id="PR01181">
    <property type="entry name" value="DAPDCRBXLASE"/>
</dbReference>
<dbReference type="GO" id="GO:0009089">
    <property type="term" value="P:lysine biosynthetic process via diaminopimelate"/>
    <property type="evidence" value="ECO:0007669"/>
    <property type="project" value="InterPro"/>
</dbReference>
<comment type="caution">
    <text evidence="10">The sequence shown here is derived from an EMBL/GenBank/DDBJ whole genome shotgun (WGS) entry which is preliminary data.</text>
</comment>
<evidence type="ECO:0000313" key="11">
    <source>
        <dbReference type="Proteomes" id="UP000294911"/>
    </source>
</evidence>
<keyword evidence="5" id="KW-0456">Lyase</keyword>
<dbReference type="PANTHER" id="PTHR43727">
    <property type="entry name" value="DIAMINOPIMELATE DECARBOXYLASE"/>
    <property type="match status" value="1"/>
</dbReference>
<dbReference type="EMBL" id="SLXQ01000017">
    <property type="protein sequence ID" value="TCP45067.1"/>
    <property type="molecule type" value="Genomic_DNA"/>
</dbReference>
<evidence type="ECO:0000259" key="8">
    <source>
        <dbReference type="Pfam" id="PF00278"/>
    </source>
</evidence>
<sequence>MKSDTHMRADRVAQAVRAAVEADLVGPEAPVAGFIDVDGVRSTVRDLRTAFEASPVLHAFAAKACPLVPVLRLLADEGLGCEVASAGELAQAVAAGFPAERIVLDAPAKTQAELWEALERGVAVNADNLDELKRLDALVTPDTVSVLGVRVNPQVGAGTIDAMSTASPSSKFGIPLNDPGCRDELLAAYAARPWLTRLHVHVGSQGCPLELIADGIHAVYQLAEEINANAGRQQVTSIDIGGGLPVNFADDTVRPTFADYVAVLRDLVPGLFDGRYTLLTEFGRSLLAKNGFIIARVEYVKDVGGRRIAVTHAGAQTATRTVFMPQAWPLRVEAFDAEGRRKFDRPLSQDVAGPCCFAGDMVASGRELPELAEGDLVVLRDTGAYYFSTPFSYNSLPRLAVHGFRAAAAETVFAPIRSSQTVAEIVAESGAEHRDALRAG</sequence>
<protein>
    <submittedName>
        <fullName evidence="10">Diaminopimelate decarboxylase</fullName>
    </submittedName>
</protein>
<keyword evidence="4" id="KW-0457">Lysine biosynthesis</keyword>
<accession>A0A4R2Q8C7</accession>
<organism evidence="10 11">
    <name type="scientific">Tamaricihabitans halophyticus</name>
    <dbReference type="NCBI Taxonomy" id="1262583"/>
    <lineage>
        <taxon>Bacteria</taxon>
        <taxon>Bacillati</taxon>
        <taxon>Actinomycetota</taxon>
        <taxon>Actinomycetes</taxon>
        <taxon>Pseudonocardiales</taxon>
        <taxon>Pseudonocardiaceae</taxon>
        <taxon>Tamaricihabitans</taxon>
    </lineage>
</organism>
<dbReference type="InterPro" id="IPR029066">
    <property type="entry name" value="PLP-binding_barrel"/>
</dbReference>